<dbReference type="PANTHER" id="PTHR14209">
    <property type="entry name" value="ISOAMYL ACETATE-HYDROLYZING ESTERASE 1"/>
    <property type="match status" value="1"/>
</dbReference>
<sequence length="201" mass="22717">MSLVSVPYNVVLWGDSITQYGDLSKGWVNLLREAYSAQAMFTNLGISGLNSSQYLRFVQDPLFDQMMPKTCDKLIICLGANDAGYQLESVELHQGVPLSTFVSNMSALFALAQKYTSNVILMLPPPLKQYIGRDPAQTEQYSNALKSLNLKTIDIRPKLTGATDIHIDGIHMNENGNRLIFETVKEEIGTLKFWREHWKNW</sequence>
<dbReference type="Proteomes" id="UP001642409">
    <property type="component" value="Unassembled WGS sequence"/>
</dbReference>
<reference evidence="2" key="1">
    <citation type="submission" date="2023-06" db="EMBL/GenBank/DDBJ databases">
        <authorList>
            <person name="Kurt Z."/>
        </authorList>
    </citation>
    <scope>NUCLEOTIDE SEQUENCE</scope>
</reference>
<accession>A0AA86Q4P4</accession>
<comment type="caution">
    <text evidence="2">The sequence shown here is derived from an EMBL/GenBank/DDBJ whole genome shotgun (WGS) entry which is preliminary data.</text>
</comment>
<evidence type="ECO:0000313" key="4">
    <source>
        <dbReference type="Proteomes" id="UP001642409"/>
    </source>
</evidence>
<evidence type="ECO:0000313" key="2">
    <source>
        <dbReference type="EMBL" id="CAI9946007.1"/>
    </source>
</evidence>
<dbReference type="EMBL" id="CAXDID020000253">
    <property type="protein sequence ID" value="CAL6065054.1"/>
    <property type="molecule type" value="Genomic_DNA"/>
</dbReference>
<dbReference type="PANTHER" id="PTHR14209:SF19">
    <property type="entry name" value="ISOAMYL ACETATE-HYDROLYZING ESTERASE 1 HOMOLOG"/>
    <property type="match status" value="1"/>
</dbReference>
<evidence type="ECO:0000313" key="3">
    <source>
        <dbReference type="EMBL" id="CAL6065054.1"/>
    </source>
</evidence>
<dbReference type="AlphaFoldDB" id="A0AA86Q4P4"/>
<dbReference type="Pfam" id="PF13472">
    <property type="entry name" value="Lipase_GDSL_2"/>
    <property type="match status" value="1"/>
</dbReference>
<dbReference type="InterPro" id="IPR036514">
    <property type="entry name" value="SGNH_hydro_sf"/>
</dbReference>
<organism evidence="2">
    <name type="scientific">Hexamita inflata</name>
    <dbReference type="NCBI Taxonomy" id="28002"/>
    <lineage>
        <taxon>Eukaryota</taxon>
        <taxon>Metamonada</taxon>
        <taxon>Diplomonadida</taxon>
        <taxon>Hexamitidae</taxon>
        <taxon>Hexamitinae</taxon>
        <taxon>Hexamita</taxon>
    </lineage>
</organism>
<feature type="domain" description="SGNH hydrolase-type esterase" evidence="1">
    <location>
        <begin position="14"/>
        <end position="179"/>
    </location>
</feature>
<keyword evidence="4" id="KW-1185">Reference proteome</keyword>
<evidence type="ECO:0000259" key="1">
    <source>
        <dbReference type="Pfam" id="PF13472"/>
    </source>
</evidence>
<name>A0AA86Q4P4_9EUKA</name>
<dbReference type="Gene3D" id="3.40.50.1110">
    <property type="entry name" value="SGNH hydrolase"/>
    <property type="match status" value="1"/>
</dbReference>
<dbReference type="EMBL" id="CATOUU010000755">
    <property type="protein sequence ID" value="CAI9946007.1"/>
    <property type="molecule type" value="Genomic_DNA"/>
</dbReference>
<dbReference type="SUPFAM" id="SSF52266">
    <property type="entry name" value="SGNH hydrolase"/>
    <property type="match status" value="1"/>
</dbReference>
<reference evidence="3 4" key="2">
    <citation type="submission" date="2024-07" db="EMBL/GenBank/DDBJ databases">
        <authorList>
            <person name="Akdeniz Z."/>
        </authorList>
    </citation>
    <scope>NUCLEOTIDE SEQUENCE [LARGE SCALE GENOMIC DNA]</scope>
</reference>
<gene>
    <name evidence="2" type="ORF">HINF_LOCUS33652</name>
    <name evidence="3" type="ORF">HINF_LOCUS51655</name>
</gene>
<protein>
    <submittedName>
        <fullName evidence="2">Isoamyl acetate-hydrolyzing esterase 1 protein</fullName>
    </submittedName>
    <submittedName>
        <fullName evidence="3">Isoamyl_acetate-hydrolyzing esterase 1 protein</fullName>
    </submittedName>
</protein>
<dbReference type="InterPro" id="IPR045136">
    <property type="entry name" value="Iah1-like"/>
</dbReference>
<dbReference type="InterPro" id="IPR013830">
    <property type="entry name" value="SGNH_hydro"/>
</dbReference>
<proteinExistence type="predicted"/>